<dbReference type="InterPro" id="IPR050340">
    <property type="entry name" value="Cytosolic_Fe-S_CAF"/>
</dbReference>
<comment type="caution">
    <text evidence="9">The sequence shown here is derived from an EMBL/GenBank/DDBJ whole genome shotgun (WGS) entry which is preliminary data.</text>
</comment>
<evidence type="ECO:0000256" key="5">
    <source>
        <dbReference type="ARBA" id="ARBA00023014"/>
    </source>
</evidence>
<dbReference type="Gene3D" id="3.40.950.10">
    <property type="entry name" value="Fe-only Hydrogenase (Larger Subunit), Chain L, domain 3"/>
    <property type="match status" value="1"/>
</dbReference>
<evidence type="ECO:0000259" key="6">
    <source>
        <dbReference type="PROSITE" id="PS51085"/>
    </source>
</evidence>
<evidence type="ECO:0000259" key="8">
    <source>
        <dbReference type="PROSITE" id="PS51839"/>
    </source>
</evidence>
<dbReference type="PROSITE" id="PS00641">
    <property type="entry name" value="COMPLEX1_75K_1"/>
    <property type="match status" value="1"/>
</dbReference>
<dbReference type="Gene3D" id="3.30.70.20">
    <property type="match status" value="1"/>
</dbReference>
<dbReference type="PANTHER" id="PTHR11615">
    <property type="entry name" value="NITRATE, FORMATE, IRON DEHYDROGENASE"/>
    <property type="match status" value="1"/>
</dbReference>
<sequence>MNGQFMLIDNMPVEINGEKNVLELVRKAGIDLPTFCYYSELSVYGACRMCMVENKWGEIEAACSTPPKAGMEVYTNTPRLRKYRKMILELLLSHHCRDCTTCEKNGYCKLQDLAQRFGIKEIRFNNTSEEPALDKSSVSIARDKSKCILCGDCVRMCDEVQNVGAIDFVGRGSEMTVSTAYDEPLAESNCVGCGQCAAVCPTGALVIKNDTSKLWKELSDKDTKVVVQIAPAVRVGISKELGCKDGENVMGKIVGALRKMGFNAVFDTSTGADLTVLEETGEFLARLEKNEKLPLFTSCCPAWVSYAENTHPDLLTNISTCRSPMQMFSSVLKEHYKHSSKKVVVVAIMPCTAKKFEAQRDEFKEDGVPYVDYVITTQELIQMIKESGIIFSEVEPEAVDMPFGVSSGAGVIFGVTGGVTEAVIRRVMDDKSTPTLRSIAFNGVRGMEGLKEASITVEGRELKIAVVSGLKNADDLVQRIKAGEAHYDFVEVMACPGGCVSGAGQPFTMNEGKAKRGAGLYEADRMSSIKRSEENPVMISLYSGLLKGRVHDLLHVHYKGRE</sequence>
<keyword evidence="4" id="KW-0408">Iron</keyword>
<dbReference type="InterPro" id="IPR009016">
    <property type="entry name" value="Fe_hydrogenase"/>
</dbReference>
<feature type="domain" description="4Fe-4S ferredoxin-type" evidence="7">
    <location>
        <begin position="181"/>
        <end position="210"/>
    </location>
</feature>
<feature type="domain" description="2Fe-2S ferredoxin-type" evidence="6">
    <location>
        <begin position="1"/>
        <end position="79"/>
    </location>
</feature>
<dbReference type="Gene3D" id="3.10.20.740">
    <property type="match status" value="1"/>
</dbReference>
<dbReference type="Gene3D" id="3.40.50.1780">
    <property type="match status" value="1"/>
</dbReference>
<evidence type="ECO:0000259" key="7">
    <source>
        <dbReference type="PROSITE" id="PS51379"/>
    </source>
</evidence>
<feature type="domain" description="4Fe-4S ferredoxin-type" evidence="7">
    <location>
        <begin position="138"/>
        <end position="171"/>
    </location>
</feature>
<dbReference type="PROSITE" id="PS51085">
    <property type="entry name" value="2FE2S_FER_2"/>
    <property type="match status" value="1"/>
</dbReference>
<organism evidence="9 10">
    <name type="scientific">Clostridium punense</name>
    <dbReference type="NCBI Taxonomy" id="1054297"/>
    <lineage>
        <taxon>Bacteria</taxon>
        <taxon>Bacillati</taxon>
        <taxon>Bacillota</taxon>
        <taxon>Clostridia</taxon>
        <taxon>Eubacteriales</taxon>
        <taxon>Clostridiaceae</taxon>
        <taxon>Clostridium</taxon>
    </lineage>
</organism>
<gene>
    <name evidence="9" type="ORF">J2Z44_000692</name>
</gene>
<dbReference type="NCBIfam" id="TIGR02512">
    <property type="entry name" value="FeFe_hydrog_A"/>
    <property type="match status" value="1"/>
</dbReference>
<keyword evidence="2" id="KW-0004">4Fe-4S</keyword>
<evidence type="ECO:0000256" key="2">
    <source>
        <dbReference type="ARBA" id="ARBA00022485"/>
    </source>
</evidence>
<dbReference type="SUPFAM" id="SSF54292">
    <property type="entry name" value="2Fe-2S ferredoxin-like"/>
    <property type="match status" value="1"/>
</dbReference>
<dbReference type="Pfam" id="PF02256">
    <property type="entry name" value="Fe_hyd_SSU"/>
    <property type="match status" value="1"/>
</dbReference>
<dbReference type="SMART" id="SM00902">
    <property type="entry name" value="Fe_hyd_SSU"/>
    <property type="match status" value="1"/>
</dbReference>
<dbReference type="InterPro" id="IPR017900">
    <property type="entry name" value="4Fe4S_Fe_S_CS"/>
</dbReference>
<dbReference type="PROSITE" id="PS51379">
    <property type="entry name" value="4FE4S_FER_2"/>
    <property type="match status" value="2"/>
</dbReference>
<dbReference type="SUPFAM" id="SSF53920">
    <property type="entry name" value="Fe-only hydrogenase"/>
    <property type="match status" value="1"/>
</dbReference>
<dbReference type="Pfam" id="PF12838">
    <property type="entry name" value="Fer4_7"/>
    <property type="match status" value="1"/>
</dbReference>
<dbReference type="PROSITE" id="PS51839">
    <property type="entry name" value="4FE4S_HC3"/>
    <property type="match status" value="1"/>
</dbReference>
<dbReference type="SMART" id="SM00929">
    <property type="entry name" value="NADH-G_4Fe-4S_3"/>
    <property type="match status" value="1"/>
</dbReference>
<dbReference type="InterPro" id="IPR000283">
    <property type="entry name" value="NADH_UbQ_OxRdtase_75kDa_su_CS"/>
</dbReference>
<dbReference type="Pfam" id="PF13510">
    <property type="entry name" value="Fer2_4"/>
    <property type="match status" value="1"/>
</dbReference>
<name>A0ABS4JZE1_9CLOT</name>
<accession>A0ABS4JZE1</accession>
<keyword evidence="10" id="KW-1185">Reference proteome</keyword>
<keyword evidence="5" id="KW-0411">Iron-sulfur</keyword>
<keyword evidence="3" id="KW-0479">Metal-binding</keyword>
<dbReference type="CDD" id="cd00207">
    <property type="entry name" value="fer2"/>
    <property type="match status" value="1"/>
</dbReference>
<protein>
    <submittedName>
        <fullName evidence="9">NADH-quinone oxidoreductase subunit G</fullName>
    </submittedName>
</protein>
<evidence type="ECO:0000313" key="9">
    <source>
        <dbReference type="EMBL" id="MBP2020908.1"/>
    </source>
</evidence>
<dbReference type="Gene3D" id="4.10.260.20">
    <property type="entry name" value="Iron hydrogenase, small subunit"/>
    <property type="match status" value="1"/>
</dbReference>
<dbReference type="PROSITE" id="PS00198">
    <property type="entry name" value="4FE4S_FER_1"/>
    <property type="match status" value="1"/>
</dbReference>
<feature type="domain" description="4Fe-4S His(Cys)3-ligated-type" evidence="8">
    <location>
        <begin position="79"/>
        <end position="118"/>
    </location>
</feature>
<dbReference type="InterPro" id="IPR013352">
    <property type="entry name" value="Fe_hydrogenase_subset"/>
</dbReference>
<dbReference type="InterPro" id="IPR036010">
    <property type="entry name" value="2Fe-2S_ferredoxin-like_sf"/>
</dbReference>
<dbReference type="EMBL" id="JAGGLL010000004">
    <property type="protein sequence ID" value="MBP2020908.1"/>
    <property type="molecule type" value="Genomic_DNA"/>
</dbReference>
<dbReference type="InterPro" id="IPR036991">
    <property type="entry name" value="Fe_hydrogenase_ssu_sf"/>
</dbReference>
<evidence type="ECO:0000256" key="4">
    <source>
        <dbReference type="ARBA" id="ARBA00023004"/>
    </source>
</evidence>
<dbReference type="InterPro" id="IPR017896">
    <property type="entry name" value="4Fe4S_Fe-S-bd"/>
</dbReference>
<dbReference type="Proteomes" id="UP001519308">
    <property type="component" value="Unassembled WGS sequence"/>
</dbReference>
<dbReference type="SUPFAM" id="SSF54862">
    <property type="entry name" value="4Fe-4S ferredoxins"/>
    <property type="match status" value="1"/>
</dbReference>
<dbReference type="InterPro" id="IPR019574">
    <property type="entry name" value="NADH_UbQ_OxRdtase_Gsu_4Fe4S-bd"/>
</dbReference>
<evidence type="ECO:0000256" key="1">
    <source>
        <dbReference type="ARBA" id="ARBA00001966"/>
    </source>
</evidence>
<dbReference type="InterPro" id="IPR001041">
    <property type="entry name" value="2Fe-2S_ferredoxin-type"/>
</dbReference>
<reference evidence="9 10" key="1">
    <citation type="submission" date="2021-03" db="EMBL/GenBank/DDBJ databases">
        <title>Genomic Encyclopedia of Type Strains, Phase IV (KMG-IV): sequencing the most valuable type-strain genomes for metagenomic binning, comparative biology and taxonomic classification.</title>
        <authorList>
            <person name="Goeker M."/>
        </authorList>
    </citation>
    <scope>NUCLEOTIDE SEQUENCE [LARGE SCALE GENOMIC DNA]</scope>
    <source>
        <strain evidence="9 10">DSM 28650</strain>
    </source>
</reference>
<evidence type="ECO:0000256" key="3">
    <source>
        <dbReference type="ARBA" id="ARBA00022723"/>
    </source>
</evidence>
<comment type="cofactor">
    <cofactor evidence="1">
        <name>[4Fe-4S] cluster</name>
        <dbReference type="ChEBI" id="CHEBI:49883"/>
    </cofactor>
</comment>
<dbReference type="RefSeq" id="WP_021285072.1">
    <property type="nucleotide sequence ID" value="NZ_JAGGLL010000004.1"/>
</dbReference>
<dbReference type="InterPro" id="IPR003149">
    <property type="entry name" value="Fe_hydrogenase_ssu"/>
</dbReference>
<dbReference type="Pfam" id="PF10588">
    <property type="entry name" value="NADH-G_4Fe-4S_3"/>
    <property type="match status" value="1"/>
</dbReference>
<dbReference type="InterPro" id="IPR004108">
    <property type="entry name" value="Fe_hydrogenase_lsu_C"/>
</dbReference>
<evidence type="ECO:0000313" key="10">
    <source>
        <dbReference type="Proteomes" id="UP001519308"/>
    </source>
</evidence>
<dbReference type="Pfam" id="PF02906">
    <property type="entry name" value="Fe_hyd_lg_C"/>
    <property type="match status" value="1"/>
</dbReference>
<proteinExistence type="predicted"/>